<dbReference type="Proteomes" id="UP000315589">
    <property type="component" value="Unassembled WGS sequence"/>
</dbReference>
<organism evidence="2 3">
    <name type="scientific">Candidatus Berkelbacteria bacterium Licking1014_85</name>
    <dbReference type="NCBI Taxonomy" id="2017148"/>
    <lineage>
        <taxon>Bacteria</taxon>
        <taxon>Candidatus Berkelbacteria</taxon>
    </lineage>
</organism>
<evidence type="ECO:0000259" key="1">
    <source>
        <dbReference type="Pfam" id="PF21956"/>
    </source>
</evidence>
<evidence type="ECO:0000313" key="3">
    <source>
        <dbReference type="Proteomes" id="UP000315589"/>
    </source>
</evidence>
<reference evidence="2 3" key="1">
    <citation type="submission" date="2017-07" db="EMBL/GenBank/DDBJ databases">
        <title>Mechanisms for carbon and nitrogen cycling indicate functional differentiation within the Candidate Phyla Radiation.</title>
        <authorList>
            <person name="Danczak R.E."/>
            <person name="Johnston M.D."/>
            <person name="Kenah C."/>
            <person name="Slattery M."/>
            <person name="Wrighton K.C."/>
            <person name="Wilkins M.J."/>
        </authorList>
    </citation>
    <scope>NUCLEOTIDE SEQUENCE [LARGE SCALE GENOMIC DNA]</scope>
    <source>
        <strain evidence="2">Licking1014_85</strain>
    </source>
</reference>
<sequence length="96" mass="11497">MKIYFHFSLAANYNILTETIPEDIKKYFWETDKKELNLTKNSVYIAKRLIELGRPEAIKWAWKNLSRNDWQTALQSREVSLATKNFWQSLLTQKND</sequence>
<name>A0A554LHU6_9BACT</name>
<dbReference type="InterPro" id="IPR053830">
    <property type="entry name" value="DUF6922"/>
</dbReference>
<gene>
    <name evidence="2" type="ORF">CEN91_446</name>
</gene>
<dbReference type="EMBL" id="VMGI01000061">
    <property type="protein sequence ID" value="TSC92434.1"/>
    <property type="molecule type" value="Genomic_DNA"/>
</dbReference>
<protein>
    <recommendedName>
        <fullName evidence="1">DUF6922 domain-containing protein</fullName>
    </recommendedName>
</protein>
<dbReference type="AlphaFoldDB" id="A0A554LHU6"/>
<dbReference type="Pfam" id="PF21956">
    <property type="entry name" value="DUF6922"/>
    <property type="match status" value="1"/>
</dbReference>
<evidence type="ECO:0000313" key="2">
    <source>
        <dbReference type="EMBL" id="TSC92434.1"/>
    </source>
</evidence>
<proteinExistence type="predicted"/>
<comment type="caution">
    <text evidence="2">The sequence shown here is derived from an EMBL/GenBank/DDBJ whole genome shotgun (WGS) entry which is preliminary data.</text>
</comment>
<accession>A0A554LHU6</accession>
<feature type="domain" description="DUF6922" evidence="1">
    <location>
        <begin position="25"/>
        <end position="63"/>
    </location>
</feature>